<gene>
    <name evidence="3" type="ORF">G7B40_030910</name>
</gene>
<evidence type="ECO:0000256" key="1">
    <source>
        <dbReference type="SAM" id="MobiDB-lite"/>
    </source>
</evidence>
<comment type="caution">
    <text evidence="3">The sequence shown here is derived from an EMBL/GenBank/DDBJ whole genome shotgun (WGS) entry which is preliminary data.</text>
</comment>
<reference evidence="4" key="1">
    <citation type="journal article" date="2021" name="Science">
        <title>Hunting the eagle killer: A cyanobacterial neurotoxin causes vacuolar myelinopathy.</title>
        <authorList>
            <person name="Breinlinger S."/>
            <person name="Phillips T.J."/>
            <person name="Haram B.N."/>
            <person name="Mares J."/>
            <person name="Martinez Yerena J.A."/>
            <person name="Hrouzek P."/>
            <person name="Sobotka R."/>
            <person name="Henderson W.M."/>
            <person name="Schmieder P."/>
            <person name="Williams S.M."/>
            <person name="Lauderdale J.D."/>
            <person name="Wilde H.D."/>
            <person name="Gerrin W."/>
            <person name="Kust A."/>
            <person name="Washington J.W."/>
            <person name="Wagner C."/>
            <person name="Geier B."/>
            <person name="Liebeke M."/>
            <person name="Enke H."/>
            <person name="Niedermeyer T.H.J."/>
            <person name="Wilde S.B."/>
        </authorList>
    </citation>
    <scope>NUCLEOTIDE SEQUENCE [LARGE SCALE GENOMIC DNA]</scope>
    <source>
        <strain evidence="4">Thurmond2011</strain>
    </source>
</reference>
<sequence length="390" mass="45114">MNQAKNNPQVFSIPKHGESTRTNEDSCAIDPYGIRIAIADGMGTTLNPKYWSDAITQHFIQYQRSYKICKFIHDRYDIWLKEPQKMWREWFIQNASTHTARHINFSNGSNGRRDSRATFLGIEFSPVNFSTEVGRWAAVALGDSCLFHIRKDSSSDYHLVESFPVKSSKEFSPHTPGFSSNSDNNGDKPSYCEGQYSLGDIFILGTDALSEWILKSIETNNDEWKELLSVSTDDEFESLIERLRQEKKINDDDTTFCILSANKDVQQYPEWKDDYIADNNQVLNKLLSPTVASPLFDTEEVSQILLIKPALKSSIAKILRIDFNLFFKLTRSIPYTIWSFIKIGIVLIFIIELFPQCLFYWITFVSKVTVTRSYPYFHSIEMEYQHKKSQ</sequence>
<feature type="region of interest" description="Disordered" evidence="1">
    <location>
        <begin position="167"/>
        <end position="186"/>
    </location>
</feature>
<feature type="compositionally biased region" description="Basic and acidic residues" evidence="1">
    <location>
        <begin position="15"/>
        <end position="24"/>
    </location>
</feature>
<evidence type="ECO:0000256" key="2">
    <source>
        <dbReference type="SAM" id="Phobius"/>
    </source>
</evidence>
<feature type="transmembrane region" description="Helical" evidence="2">
    <location>
        <begin position="337"/>
        <end position="362"/>
    </location>
</feature>
<dbReference type="InterPro" id="IPR036457">
    <property type="entry name" value="PPM-type-like_dom_sf"/>
</dbReference>
<evidence type="ECO:0000313" key="3">
    <source>
        <dbReference type="EMBL" id="MDR9898935.1"/>
    </source>
</evidence>
<evidence type="ECO:0008006" key="5">
    <source>
        <dbReference type="Google" id="ProtNLM"/>
    </source>
</evidence>
<dbReference type="AlphaFoldDB" id="A0AAP5IGP9"/>
<proteinExistence type="predicted"/>
<dbReference type="SUPFAM" id="SSF81606">
    <property type="entry name" value="PP2C-like"/>
    <property type="match status" value="1"/>
</dbReference>
<protein>
    <recommendedName>
        <fullName evidence="5">PPM-type phosphatase domain-containing protein</fullName>
    </recommendedName>
</protein>
<dbReference type="RefSeq" id="WP_208345492.1">
    <property type="nucleotide sequence ID" value="NZ_CAWQFN010000679.1"/>
</dbReference>
<keyword evidence="4" id="KW-1185">Reference proteome</keyword>
<keyword evidence="2" id="KW-1133">Transmembrane helix</keyword>
<keyword evidence="2" id="KW-0812">Transmembrane</keyword>
<evidence type="ECO:0000313" key="4">
    <source>
        <dbReference type="Proteomes" id="UP000667802"/>
    </source>
</evidence>
<keyword evidence="2" id="KW-0472">Membrane</keyword>
<feature type="region of interest" description="Disordered" evidence="1">
    <location>
        <begin position="1"/>
        <end position="24"/>
    </location>
</feature>
<feature type="compositionally biased region" description="Polar residues" evidence="1">
    <location>
        <begin position="1"/>
        <end position="10"/>
    </location>
</feature>
<dbReference type="EMBL" id="JAALHA020000021">
    <property type="protein sequence ID" value="MDR9898935.1"/>
    <property type="molecule type" value="Genomic_DNA"/>
</dbReference>
<name>A0AAP5IGP9_9CYAN</name>
<accession>A0AAP5IGP9</accession>
<dbReference type="Proteomes" id="UP000667802">
    <property type="component" value="Unassembled WGS sequence"/>
</dbReference>
<dbReference type="Gene3D" id="3.60.40.10">
    <property type="entry name" value="PPM-type phosphatase domain"/>
    <property type="match status" value="1"/>
</dbReference>
<organism evidence="3 4">
    <name type="scientific">Aetokthonos hydrillicola Thurmond2011</name>
    <dbReference type="NCBI Taxonomy" id="2712845"/>
    <lineage>
        <taxon>Bacteria</taxon>
        <taxon>Bacillati</taxon>
        <taxon>Cyanobacteriota</taxon>
        <taxon>Cyanophyceae</taxon>
        <taxon>Nostocales</taxon>
        <taxon>Hapalosiphonaceae</taxon>
        <taxon>Aetokthonos</taxon>
    </lineage>
</organism>